<feature type="domain" description="EGF-like" evidence="41">
    <location>
        <begin position="392"/>
        <end position="428"/>
    </location>
</feature>
<feature type="transmembrane region" description="Helical" evidence="39">
    <location>
        <begin position="1330"/>
        <end position="1351"/>
    </location>
</feature>
<dbReference type="GO" id="GO:0006898">
    <property type="term" value="P:receptor-mediated endocytosis"/>
    <property type="evidence" value="ECO:0007669"/>
    <property type="project" value="TreeGrafter"/>
</dbReference>
<comment type="subcellular location">
    <subcellularLocation>
        <location evidence="2">Cell membrane</location>
        <topology evidence="2">Multi-pass membrane protein</topology>
    </subcellularLocation>
    <subcellularLocation>
        <location evidence="1">Membrane</location>
        <location evidence="1">Clathrin-coated pit</location>
        <topology evidence="1">Single-pass type I membrane protein</topology>
    </subcellularLocation>
</comment>
<evidence type="ECO:0000256" key="38">
    <source>
        <dbReference type="SAM" id="MobiDB-lite"/>
    </source>
</evidence>
<keyword evidence="15" id="KW-0851">Voltage-gated channel</keyword>
<comment type="caution">
    <text evidence="42">The sequence shown here is derived from an EMBL/GenBank/DDBJ whole genome shotgun (WGS) entry which is preliminary data.</text>
</comment>
<feature type="disulfide bond" evidence="36">
    <location>
        <begin position="158"/>
        <end position="176"/>
    </location>
</feature>
<evidence type="ECO:0000256" key="27">
    <source>
        <dbReference type="ARBA" id="ARBA00023221"/>
    </source>
</evidence>
<evidence type="ECO:0000256" key="5">
    <source>
        <dbReference type="ARBA" id="ARBA00022448"/>
    </source>
</evidence>
<keyword evidence="27" id="KW-0753">Steroid metabolism</keyword>
<comment type="similarity">
    <text evidence="31">Belongs to the potassium channel family. V (TC 1.A.1.2) subfamily. Kv8.2/KCNV2 sub-subfamily.</text>
</comment>
<evidence type="ECO:0000256" key="8">
    <source>
        <dbReference type="ARBA" id="ARBA00022538"/>
    </source>
</evidence>
<feature type="repeat" description="LDL-receptor class B" evidence="37">
    <location>
        <begin position="560"/>
        <end position="602"/>
    </location>
</feature>
<evidence type="ECO:0000256" key="30">
    <source>
        <dbReference type="ARBA" id="ARBA00056149"/>
    </source>
</evidence>
<dbReference type="PROSITE" id="PS50068">
    <property type="entry name" value="LDLRA_2"/>
    <property type="match status" value="5"/>
</dbReference>
<evidence type="ECO:0000256" key="23">
    <source>
        <dbReference type="ARBA" id="ARBA00023166"/>
    </source>
</evidence>
<dbReference type="CDD" id="cd00054">
    <property type="entry name" value="EGF_CA"/>
    <property type="match status" value="1"/>
</dbReference>
<dbReference type="FunFam" id="4.10.400.10:FF:000038">
    <property type="entry name" value="Very low density lipoprotein receptor"/>
    <property type="match status" value="1"/>
</dbReference>
<dbReference type="SMART" id="SM00179">
    <property type="entry name" value="EGF_CA"/>
    <property type="match status" value="2"/>
</dbReference>
<keyword evidence="21 39" id="KW-0472">Membrane</keyword>
<sequence length="1463" mass="165040">MRFNPLIRTRGACETWQQEALQKNPKAWKWISAREERTGARTARGRRTRSERRVVCAVAADAYVLFLSRSSLDTVVLSACCCRWIESKTKQGQREPAREAGRGREATRERSASNRTFTLREMVTSTPGILLLPMLICLQHCVDVHGTKTECEASQFQCGNGRCIPSVWQCDGDEDCTDGSDENSCDMRTCRVNEFSCGAGSTQCIPVFWKCDGEKDCDNGEDEVNCGNITCAPNESTCYQCRCISLELCVCNDQSDESPSRCGRHPTPPAKCSSSEMQCRSGECIHKKWRCDGDPDCKDGSDEANCPVRTCGPDQFKCDDGNCIVGSKQCNGIRDCSDGSDEVNCKNMTQCNGPEKFKCRSGECIEMSKVCNKARDCPDWSDEPIKECNLNECLLNNGGCSHICKDMVIGFECDCTPGLQLIDHKTCGDINECLNPGICSQICINLKGGYKCECHNGYQMDPTTGVCKAVGKEPCLIFTNRRDIRRLGLERKEYTQIVEQQRNTVALDADFDQQMIFWADLGQKAVYSTVLDKRGDVGAHNKVIDNVQTPVGIAVDWIYKNLYFSDLSTKTISVANFNGTKQKVLLNRGLKEPASIAVDPLSGFLYWSDWGEPAKIEKSGMNGVNRQVLVATDIQWPNGITLDLIKGRLYWVDSKLHMLCSVDLNGDNRKKVLQSSDYLAHPFALTVFEDRVFWTDGENKAIYGANKFSGSDVVTLASNLNDPQDIIVYHELIQLSGTNWCTEKGENGGCSYMCLPAPQINKHSPKYTCVCPEGQELAADGLRCRPDPSTKGPSKDDGKALIQPPPEANVSTSIQVNSTARGSAAAWAILPVLLLAMAVAGGYLMWRNWQLKNQKSMNFDNPVYLKTTEEDLNIDITRHSANVGHTYPAISILHKSSLLLPRLSRIVAAEGKQEEECLWKVDLGRGSGRSPVTMLTHLRARSRSLFHSYKHGSRTQAVKEPVDHVDLTYTFKPWNSMQDLGRDIYDLYAEYEREEEEDRLPVSPSRLLISPTRHLTLNINVGGTVYYLPYRLAARYPKTRIGRLATYTDHSKKLDLCDDYIVQSNEFFFDRDPIIFHNIFNFYRTGVLWIKDELCPRNFLEEINYWGVRIKNSQRCCRISFEERQDELNEQLKIQKQLLAEVEMEENEVLFHGMAFGSTRRKIWNLMEKPFSSVPAKLMGVASSIFVLISLVAMTLNTVEEMQYKTPSGQPSGRFYGEYVETFCITFFTLEYLLRLVSTPDLKCFGRSVLNTVDLIAILPHYLQMVLERFEDEDLHPYSGDIETVGRVGKLGQVLRIMRLMRIFRILKLARHSTGLRAFGFTLRQCYQQVGCLLLFIGMGIFMFSAMVYTVEHDVYNTNFTSMPLAWWWAAVSISTVGYGDMFPETSLGRMFAFGCISFGIILNGMPISILYNKFSDYYTKLKSHEYAAVSKARGGLQFARRVAKKFAECCEEVAQPRTYRLR</sequence>
<keyword evidence="19" id="KW-0406">Ion transport</keyword>
<keyword evidence="14" id="KW-0631">Potassium channel</keyword>
<evidence type="ECO:0000256" key="37">
    <source>
        <dbReference type="PROSITE-ProRule" id="PRU00461"/>
    </source>
</evidence>
<feature type="disulfide bond" evidence="36">
    <location>
        <begin position="311"/>
        <end position="323"/>
    </location>
</feature>
<keyword evidence="6" id="KW-1003">Cell membrane</keyword>
<dbReference type="PROSITE" id="PS01209">
    <property type="entry name" value="LDLRA_1"/>
    <property type="match status" value="4"/>
</dbReference>
<dbReference type="FunFam" id="1.20.120.350:FF:000042">
    <property type="entry name" value="Potassium voltage-gated channel subfamily V member 2"/>
    <property type="match status" value="1"/>
</dbReference>
<evidence type="ECO:0000256" key="14">
    <source>
        <dbReference type="ARBA" id="ARBA00022826"/>
    </source>
</evidence>
<evidence type="ECO:0000256" key="7">
    <source>
        <dbReference type="ARBA" id="ARBA00022536"/>
    </source>
</evidence>
<keyword evidence="11 39" id="KW-0812">Transmembrane</keyword>
<evidence type="ECO:0000256" key="12">
    <source>
        <dbReference type="ARBA" id="ARBA00022729"/>
    </source>
</evidence>
<evidence type="ECO:0000256" key="31">
    <source>
        <dbReference type="ARBA" id="ARBA00060936"/>
    </source>
</evidence>
<feature type="region of interest" description="Disordered" evidence="38">
    <location>
        <begin position="781"/>
        <end position="807"/>
    </location>
</feature>
<dbReference type="PROSITE" id="PS00010">
    <property type="entry name" value="ASX_HYDROXYL"/>
    <property type="match status" value="2"/>
</dbReference>
<dbReference type="Gene3D" id="2.120.10.30">
    <property type="entry name" value="TolB, C-terminal domain"/>
    <property type="match status" value="1"/>
</dbReference>
<keyword evidence="5" id="KW-0813">Transport</keyword>
<dbReference type="Gene3D" id="3.30.710.10">
    <property type="entry name" value="Potassium Channel Kv1.1, Chain A"/>
    <property type="match status" value="1"/>
</dbReference>
<feature type="disulfide bond" evidence="36">
    <location>
        <begin position="272"/>
        <end position="284"/>
    </location>
</feature>
<keyword evidence="9" id="KW-0153">Cholesterol metabolism</keyword>
<dbReference type="GO" id="GO:0005905">
    <property type="term" value="C:clathrin-coated pit"/>
    <property type="evidence" value="ECO:0007669"/>
    <property type="project" value="UniProtKB-SubCell"/>
</dbReference>
<evidence type="ECO:0000256" key="24">
    <source>
        <dbReference type="ARBA" id="ARBA00023170"/>
    </source>
</evidence>
<keyword evidence="18" id="KW-0445">Lipid transport</keyword>
<dbReference type="Gene3D" id="4.10.400.10">
    <property type="entry name" value="Low-density Lipoprotein Receptor"/>
    <property type="match status" value="5"/>
</dbReference>
<feature type="region of interest" description="Disordered" evidence="38">
    <location>
        <begin position="93"/>
        <end position="112"/>
    </location>
</feature>
<keyword evidence="12" id="KW-0732">Signal</keyword>
<feature type="compositionally biased region" description="Basic and acidic residues" evidence="38">
    <location>
        <begin position="782"/>
        <end position="799"/>
    </location>
</feature>
<comment type="subunit">
    <text evidence="33">Heteromultimer with KCNB1, KCNC1 and KCNF1. Does not form homomultimers.</text>
</comment>
<dbReference type="InterPro" id="IPR000152">
    <property type="entry name" value="EGF-type_Asp/Asn_hydroxyl_site"/>
</dbReference>
<dbReference type="SUPFAM" id="SSF81324">
    <property type="entry name" value="Voltage-gated potassium channels"/>
    <property type="match status" value="1"/>
</dbReference>
<evidence type="ECO:0000256" key="25">
    <source>
        <dbReference type="ARBA" id="ARBA00023176"/>
    </source>
</evidence>
<evidence type="ECO:0000256" key="28">
    <source>
        <dbReference type="ARBA" id="ARBA00023303"/>
    </source>
</evidence>
<comment type="function">
    <text evidence="30">Potassium channel subunit. Modulates channel activity by shifting the threshold and the half-maximal activation to more negative values.</text>
</comment>
<feature type="disulfide bond" evidence="36">
    <location>
        <begin position="318"/>
        <end position="336"/>
    </location>
</feature>
<dbReference type="FunFam" id="2.120.10.30:FF:000002">
    <property type="entry name" value="low-density lipoprotein receptor isoform X1"/>
    <property type="match status" value="1"/>
</dbReference>
<feature type="transmembrane region" description="Helical" evidence="39">
    <location>
        <begin position="1178"/>
        <end position="1199"/>
    </location>
</feature>
<dbReference type="GO" id="GO:0043235">
    <property type="term" value="C:receptor complex"/>
    <property type="evidence" value="ECO:0007669"/>
    <property type="project" value="TreeGrafter"/>
</dbReference>
<dbReference type="Pfam" id="PF00520">
    <property type="entry name" value="Ion_trans"/>
    <property type="match status" value="1"/>
</dbReference>
<reference evidence="42" key="1">
    <citation type="submission" date="2022-08" db="EMBL/GenBank/DDBJ databases">
        <title>Genome sequencing of akame (Lates japonicus).</title>
        <authorList>
            <person name="Hashiguchi Y."/>
            <person name="Takahashi H."/>
        </authorList>
    </citation>
    <scope>NUCLEOTIDE SEQUENCE</scope>
    <source>
        <strain evidence="42">Kochi</strain>
    </source>
</reference>
<evidence type="ECO:0000256" key="1">
    <source>
        <dbReference type="ARBA" id="ARBA00004491"/>
    </source>
</evidence>
<dbReference type="GO" id="GO:0034361">
    <property type="term" value="C:very-low-density lipoprotein particle"/>
    <property type="evidence" value="ECO:0007669"/>
    <property type="project" value="UniProtKB-KW"/>
</dbReference>
<keyword evidence="28" id="KW-0407">Ion channel</keyword>
<dbReference type="Gene3D" id="1.20.120.350">
    <property type="entry name" value="Voltage-gated potassium channels. Chain C"/>
    <property type="match status" value="1"/>
</dbReference>
<dbReference type="InterPro" id="IPR003131">
    <property type="entry name" value="T1-type_BTB"/>
</dbReference>
<dbReference type="EMBL" id="BRZM01000027">
    <property type="protein sequence ID" value="GLD56736.1"/>
    <property type="molecule type" value="Genomic_DNA"/>
</dbReference>
<dbReference type="InterPro" id="IPR036055">
    <property type="entry name" value="LDL_receptor-like_sf"/>
</dbReference>
<feature type="disulfide bond" evidence="36">
    <location>
        <begin position="279"/>
        <end position="297"/>
    </location>
</feature>
<proteinExistence type="inferred from homology"/>
<dbReference type="FunFam" id="2.10.25.10:FF:000052">
    <property type="entry name" value="low-density lipoprotein receptor isoform X1"/>
    <property type="match status" value="1"/>
</dbReference>
<dbReference type="GO" id="GO:0008076">
    <property type="term" value="C:voltage-gated potassium channel complex"/>
    <property type="evidence" value="ECO:0007669"/>
    <property type="project" value="InterPro"/>
</dbReference>
<dbReference type="Gene3D" id="1.10.287.70">
    <property type="match status" value="1"/>
</dbReference>
<dbReference type="SMART" id="SM00181">
    <property type="entry name" value="EGF"/>
    <property type="match status" value="4"/>
</dbReference>
<dbReference type="InterPro" id="IPR049883">
    <property type="entry name" value="NOTCH1_EGF-like"/>
</dbReference>
<dbReference type="SUPFAM" id="SSF54695">
    <property type="entry name" value="POZ domain"/>
    <property type="match status" value="1"/>
</dbReference>
<dbReference type="CDD" id="cd18425">
    <property type="entry name" value="BTB_POZ_KCNV2"/>
    <property type="match status" value="1"/>
</dbReference>
<dbReference type="FunFam" id="4.10.400.10:FF:000051">
    <property type="entry name" value="Very low density lipoprotein receptor"/>
    <property type="match status" value="1"/>
</dbReference>
<feature type="disulfide bond" evidence="36">
    <location>
        <begin position="359"/>
        <end position="377"/>
    </location>
</feature>
<dbReference type="InterPro" id="IPR000033">
    <property type="entry name" value="LDLR_classB_rpt"/>
</dbReference>
<evidence type="ECO:0000256" key="33">
    <source>
        <dbReference type="ARBA" id="ARBA00065708"/>
    </source>
</evidence>
<keyword evidence="42" id="KW-0449">Lipoprotein</keyword>
<keyword evidence="29" id="KW-0850">VLDL</keyword>
<organism evidence="42 43">
    <name type="scientific">Lates japonicus</name>
    <name type="common">Japanese lates</name>
    <dbReference type="NCBI Taxonomy" id="270547"/>
    <lineage>
        <taxon>Eukaryota</taxon>
        <taxon>Metazoa</taxon>
        <taxon>Chordata</taxon>
        <taxon>Craniata</taxon>
        <taxon>Vertebrata</taxon>
        <taxon>Euteleostomi</taxon>
        <taxon>Actinopterygii</taxon>
        <taxon>Neopterygii</taxon>
        <taxon>Teleostei</taxon>
        <taxon>Neoteleostei</taxon>
        <taxon>Acanthomorphata</taxon>
        <taxon>Carangaria</taxon>
        <taxon>Carangaria incertae sedis</taxon>
        <taxon>Centropomidae</taxon>
        <taxon>Lates</taxon>
    </lineage>
</organism>
<keyword evidence="16" id="KW-0630">Potassium</keyword>
<dbReference type="SMART" id="SM00192">
    <property type="entry name" value="LDLa"/>
    <property type="match status" value="5"/>
</dbReference>
<dbReference type="SUPFAM" id="SSF63825">
    <property type="entry name" value="YWTD domain"/>
    <property type="match status" value="1"/>
</dbReference>
<dbReference type="PRINTS" id="PR01491">
    <property type="entry name" value="KVCHANNEL"/>
</dbReference>
<dbReference type="InterPro" id="IPR002172">
    <property type="entry name" value="LDrepeatLR_classA_rpt"/>
</dbReference>
<dbReference type="InterPro" id="IPR003968">
    <property type="entry name" value="K_chnl_volt-dep_Kv"/>
</dbReference>
<dbReference type="Pfam" id="PF02214">
    <property type="entry name" value="BTB_2"/>
    <property type="match status" value="1"/>
</dbReference>
<keyword evidence="25" id="KW-0168">Coated pit</keyword>
<evidence type="ECO:0000256" key="32">
    <source>
        <dbReference type="ARBA" id="ARBA00064645"/>
    </source>
</evidence>
<evidence type="ECO:0000256" key="6">
    <source>
        <dbReference type="ARBA" id="ARBA00022475"/>
    </source>
</evidence>
<evidence type="ECO:0000256" key="9">
    <source>
        <dbReference type="ARBA" id="ARBA00022548"/>
    </source>
</evidence>
<dbReference type="InterPro" id="IPR003971">
    <property type="entry name" value="K_chnl_volt-dep_Kv5/Kv9"/>
</dbReference>
<feature type="disulfide bond" evidence="36">
    <location>
        <begin position="291"/>
        <end position="306"/>
    </location>
</feature>
<keyword evidence="43" id="KW-1185">Reference proteome</keyword>
<evidence type="ECO:0000256" key="13">
    <source>
        <dbReference type="ARBA" id="ARBA00022737"/>
    </source>
</evidence>
<feature type="transmembrane region" description="Helical" evidence="39">
    <location>
        <begin position="1392"/>
        <end position="1412"/>
    </location>
</feature>
<evidence type="ECO:0000256" key="15">
    <source>
        <dbReference type="ARBA" id="ARBA00022882"/>
    </source>
</evidence>
<dbReference type="CDD" id="cd00112">
    <property type="entry name" value="LDLa"/>
    <property type="match status" value="5"/>
</dbReference>
<feature type="disulfide bond" evidence="36">
    <location>
        <begin position="170"/>
        <end position="185"/>
    </location>
</feature>
<dbReference type="SUPFAM" id="SSF57424">
    <property type="entry name" value="LDL receptor-like module"/>
    <property type="match status" value="5"/>
</dbReference>
<dbReference type="PROSITE" id="PS01187">
    <property type="entry name" value="EGF_CA"/>
    <property type="match status" value="1"/>
</dbReference>
<evidence type="ECO:0000313" key="42">
    <source>
        <dbReference type="EMBL" id="GLD56736.1"/>
    </source>
</evidence>
<dbReference type="GO" id="GO:0042562">
    <property type="term" value="F:hormone binding"/>
    <property type="evidence" value="ECO:0007669"/>
    <property type="project" value="TreeGrafter"/>
</dbReference>
<keyword evidence="8" id="KW-0633">Potassium transport</keyword>
<dbReference type="InterPro" id="IPR011042">
    <property type="entry name" value="6-blade_b-propeller_TolB-like"/>
</dbReference>
<dbReference type="Pfam" id="PF00057">
    <property type="entry name" value="Ldl_recept_a"/>
    <property type="match status" value="5"/>
</dbReference>
<dbReference type="InterPro" id="IPR018097">
    <property type="entry name" value="EGF_Ca-bd_CS"/>
</dbReference>
<feature type="repeat" description="LDL-receptor class B" evidence="37">
    <location>
        <begin position="647"/>
        <end position="691"/>
    </location>
</feature>
<dbReference type="Pfam" id="PF07645">
    <property type="entry name" value="EGF_CA"/>
    <property type="match status" value="1"/>
</dbReference>
<dbReference type="FunFam" id="4.10.400.10:FF:000025">
    <property type="entry name" value="Very low density lipoprotein receptor"/>
    <property type="match status" value="1"/>
</dbReference>
<evidence type="ECO:0000256" key="34">
    <source>
        <dbReference type="ARBA" id="ARBA00070150"/>
    </source>
</evidence>
<evidence type="ECO:0000256" key="39">
    <source>
        <dbReference type="SAM" id="Phobius"/>
    </source>
</evidence>
<feature type="transmembrane region" description="Helical" evidence="39">
    <location>
        <begin position="824"/>
        <end position="846"/>
    </location>
</feature>
<gene>
    <name evidence="42" type="ORF">AKAME5_000904300</name>
</gene>
<dbReference type="InterPro" id="IPR000742">
    <property type="entry name" value="EGF"/>
</dbReference>
<keyword evidence="26" id="KW-0325">Glycoprotein</keyword>
<dbReference type="GO" id="GO:0006869">
    <property type="term" value="P:lipid transport"/>
    <property type="evidence" value="ECO:0007669"/>
    <property type="project" value="UniProtKB-KW"/>
</dbReference>
<dbReference type="InterPro" id="IPR051221">
    <property type="entry name" value="LDLR-related"/>
</dbReference>
<dbReference type="InterPro" id="IPR011333">
    <property type="entry name" value="SKP1/BTB/POZ_sf"/>
</dbReference>
<evidence type="ECO:0000256" key="35">
    <source>
        <dbReference type="ARBA" id="ARBA00076754"/>
    </source>
</evidence>
<keyword evidence="7" id="KW-0245">EGF-like domain</keyword>
<dbReference type="FunFam" id="1.10.287.70:FF:000005">
    <property type="entry name" value="potassium voltage-gated channel subfamily G member 1"/>
    <property type="match status" value="1"/>
</dbReference>
<keyword evidence="20" id="KW-0443">Lipid metabolism</keyword>
<evidence type="ECO:0000256" key="20">
    <source>
        <dbReference type="ARBA" id="ARBA00023098"/>
    </source>
</evidence>
<evidence type="ECO:0000259" key="41">
    <source>
        <dbReference type="SMART" id="SM00181"/>
    </source>
</evidence>
<feature type="repeat" description="LDL-receptor class B" evidence="37">
    <location>
        <begin position="603"/>
        <end position="646"/>
    </location>
</feature>
<evidence type="ECO:0000256" key="36">
    <source>
        <dbReference type="PROSITE-ProRule" id="PRU00124"/>
    </source>
</evidence>
<keyword evidence="22 36" id="KW-1015">Disulfide bond</keyword>
<evidence type="ECO:0000256" key="17">
    <source>
        <dbReference type="ARBA" id="ARBA00022989"/>
    </source>
</evidence>
<feature type="domain" description="EGF-like" evidence="41">
    <location>
        <begin position="432"/>
        <end position="468"/>
    </location>
</feature>
<evidence type="ECO:0000313" key="43">
    <source>
        <dbReference type="Proteomes" id="UP001279410"/>
    </source>
</evidence>
<feature type="disulfide bond" evidence="36">
    <location>
        <begin position="211"/>
        <end position="226"/>
    </location>
</feature>
<keyword evidence="13" id="KW-0677">Repeat</keyword>
<name>A0AAD3MNI2_LATJO</name>
<evidence type="ECO:0000256" key="10">
    <source>
        <dbReference type="ARBA" id="ARBA00022583"/>
    </source>
</evidence>
<feature type="disulfide bond" evidence="36">
    <location>
        <begin position="330"/>
        <end position="345"/>
    </location>
</feature>
<protein>
    <recommendedName>
        <fullName evidence="34">Potassium voltage-gated channel subfamily V member 2</fullName>
    </recommendedName>
    <alternativeName>
        <fullName evidence="4">Very low-density lipoprotein receptor</fullName>
    </alternativeName>
    <alternativeName>
        <fullName evidence="35">Voltage-gated potassium channel subunit Kv8.2</fullName>
    </alternativeName>
</protein>
<evidence type="ECO:0000256" key="4">
    <source>
        <dbReference type="ARBA" id="ARBA00016419"/>
    </source>
</evidence>
<dbReference type="GO" id="GO:0008203">
    <property type="term" value="P:cholesterol metabolic process"/>
    <property type="evidence" value="ECO:0007669"/>
    <property type="project" value="UniProtKB-KW"/>
</dbReference>
<dbReference type="GO" id="GO:0005249">
    <property type="term" value="F:voltage-gated potassium channel activity"/>
    <property type="evidence" value="ECO:0007669"/>
    <property type="project" value="InterPro"/>
</dbReference>
<dbReference type="FunFam" id="3.30.710.10:FF:000093">
    <property type="entry name" value="Potassium voltage-gated channel subfamily V member 2"/>
    <property type="match status" value="1"/>
</dbReference>
<dbReference type="FunFam" id="4.10.400.10:FF:000113">
    <property type="entry name" value="Low-density lipoprotein receptor-related protein 8"/>
    <property type="match status" value="1"/>
</dbReference>
<evidence type="ECO:0000256" key="18">
    <source>
        <dbReference type="ARBA" id="ARBA00023055"/>
    </source>
</evidence>
<comment type="caution">
    <text evidence="36">Lacks conserved residue(s) required for the propagation of feature annotation.</text>
</comment>
<evidence type="ECO:0000256" key="3">
    <source>
        <dbReference type="ARBA" id="ARBA00009939"/>
    </source>
</evidence>
<evidence type="ECO:0000256" key="21">
    <source>
        <dbReference type="ARBA" id="ARBA00023136"/>
    </source>
</evidence>
<evidence type="ECO:0000256" key="11">
    <source>
        <dbReference type="ARBA" id="ARBA00022692"/>
    </source>
</evidence>
<dbReference type="Proteomes" id="UP001279410">
    <property type="component" value="Unassembled WGS sequence"/>
</dbReference>
<evidence type="ECO:0000256" key="26">
    <source>
        <dbReference type="ARBA" id="ARBA00023180"/>
    </source>
</evidence>
<keyword evidence="23" id="KW-1207">Sterol metabolism</keyword>
<accession>A0AAD3MNI2</accession>
<dbReference type="PANTHER" id="PTHR22722">
    <property type="entry name" value="LOW-DENSITY LIPOPROTEIN RECEPTOR-RELATED PROTEIN 2-RELATED"/>
    <property type="match status" value="1"/>
</dbReference>
<evidence type="ECO:0000256" key="16">
    <source>
        <dbReference type="ARBA" id="ARBA00022958"/>
    </source>
</evidence>
<evidence type="ECO:0000256" key="19">
    <source>
        <dbReference type="ARBA" id="ARBA00023065"/>
    </source>
</evidence>
<evidence type="ECO:0000256" key="22">
    <source>
        <dbReference type="ARBA" id="ARBA00023157"/>
    </source>
</evidence>
<keyword evidence="10" id="KW-0254">Endocytosis</keyword>
<dbReference type="InterPro" id="IPR001881">
    <property type="entry name" value="EGF-like_Ca-bd_dom"/>
</dbReference>
<dbReference type="GO" id="GO:0016324">
    <property type="term" value="C:apical plasma membrane"/>
    <property type="evidence" value="ECO:0007669"/>
    <property type="project" value="TreeGrafter"/>
</dbReference>
<feature type="domain" description="EGF-like" evidence="41">
    <location>
        <begin position="740"/>
        <end position="785"/>
    </location>
</feature>
<dbReference type="Pfam" id="PF00058">
    <property type="entry name" value="Ldl_recept_b"/>
    <property type="match status" value="4"/>
</dbReference>
<dbReference type="Gene3D" id="2.10.25.10">
    <property type="entry name" value="Laminin"/>
    <property type="match status" value="3"/>
</dbReference>
<dbReference type="FunFam" id="4.10.400.10:FF:000043">
    <property type="entry name" value="Very low density lipoprotein receptor"/>
    <property type="match status" value="1"/>
</dbReference>
<dbReference type="InterPro" id="IPR027359">
    <property type="entry name" value="Volt_channel_dom_sf"/>
</dbReference>
<dbReference type="SUPFAM" id="SSF57196">
    <property type="entry name" value="EGF/Laminin"/>
    <property type="match status" value="3"/>
</dbReference>
<evidence type="ECO:0000259" key="40">
    <source>
        <dbReference type="SMART" id="SM00179"/>
    </source>
</evidence>
<evidence type="ECO:0000256" key="2">
    <source>
        <dbReference type="ARBA" id="ARBA00004651"/>
    </source>
</evidence>
<keyword evidence="17 39" id="KW-1133">Transmembrane helix</keyword>
<evidence type="ECO:0000256" key="29">
    <source>
        <dbReference type="ARBA" id="ARBA00023313"/>
    </source>
</evidence>
<comment type="similarity">
    <text evidence="3">Belongs to the LDLR family.</text>
</comment>
<feature type="domain" description="EGF-like calcium-binding" evidence="40">
    <location>
        <begin position="429"/>
        <end position="468"/>
    </location>
</feature>
<feature type="disulfide bond" evidence="36">
    <location>
        <begin position="151"/>
        <end position="163"/>
    </location>
</feature>
<feature type="domain" description="EGF-like" evidence="41">
    <location>
        <begin position="150"/>
        <end position="186"/>
    </location>
</feature>
<dbReference type="GO" id="GO:0051260">
    <property type="term" value="P:protein homooligomerization"/>
    <property type="evidence" value="ECO:0007669"/>
    <property type="project" value="InterPro"/>
</dbReference>
<dbReference type="PROSITE" id="PS51120">
    <property type="entry name" value="LDLRB"/>
    <property type="match status" value="3"/>
</dbReference>
<comment type="subunit">
    <text evidence="32">Homooligomer. Binds to the extracellular matrix protein Reelin/RELN. Interacts with LRP8. Interacts with LDLRAP1. Interacts with SNX17. Interacts with DAB1. Interacts with PCSK9. Interacts with PAFAH1B3 and PAFAH1B2, the catalytic complex of (PAF-AH (I)) heterotetrameric enzyme; these interactions may modulate the Reelin pathway. Interacts with STX5; this interaction mediates VLDLR translocation from the endoplasmic reticulum to the plasma membrane. Interacts with CLU.</text>
</comment>
<dbReference type="PRINTS" id="PR00169">
    <property type="entry name" value="KCHANNEL"/>
</dbReference>
<dbReference type="InterPro" id="IPR023415">
    <property type="entry name" value="LDLR_class-A_CS"/>
</dbReference>
<feature type="domain" description="EGF-like calcium-binding" evidence="40">
    <location>
        <begin position="389"/>
        <end position="428"/>
    </location>
</feature>
<dbReference type="PANTHER" id="PTHR22722:SF15">
    <property type="entry name" value="LOW-DENSITY LIPOPROTEIN RECEPTOR-RELATED"/>
    <property type="match status" value="1"/>
</dbReference>
<dbReference type="InterPro" id="IPR005821">
    <property type="entry name" value="Ion_trans_dom"/>
</dbReference>
<dbReference type="SMART" id="SM00135">
    <property type="entry name" value="LY"/>
    <property type="match status" value="5"/>
</dbReference>
<feature type="transmembrane region" description="Helical" evidence="39">
    <location>
        <begin position="1219"/>
        <end position="1237"/>
    </location>
</feature>
<dbReference type="FunFam" id="2.10.25.10:FF:000009">
    <property type="entry name" value="Low-density lipoprotein receptor isoform 1"/>
    <property type="match status" value="1"/>
</dbReference>
<dbReference type="PRINTS" id="PR01494">
    <property type="entry name" value="KV9CHANNEL"/>
</dbReference>
<keyword evidence="24 42" id="KW-0675">Receptor</keyword>
<dbReference type="GO" id="GO:0005509">
    <property type="term" value="F:calcium ion binding"/>
    <property type="evidence" value="ECO:0007669"/>
    <property type="project" value="InterPro"/>
</dbReference>